<dbReference type="eggNOG" id="ENOG502S5E4">
    <property type="taxonomic scope" value="Eukaryota"/>
</dbReference>
<dbReference type="PANTHER" id="PTHR14614">
    <property type="entry name" value="HEPATOCELLULAR CARCINOMA-ASSOCIATED ANTIGEN"/>
    <property type="match status" value="1"/>
</dbReference>
<dbReference type="EMBL" id="HF935830">
    <property type="protein sequence ID" value="CCX32331.1"/>
    <property type="molecule type" value="Genomic_DNA"/>
</dbReference>
<dbReference type="OMA" id="NTQNHGT"/>
<accession>U4LV93</accession>
<keyword evidence="2" id="KW-1185">Reference proteome</keyword>
<dbReference type="GO" id="GO:0005737">
    <property type="term" value="C:cytoplasm"/>
    <property type="evidence" value="ECO:0007669"/>
    <property type="project" value="TreeGrafter"/>
</dbReference>
<dbReference type="PANTHER" id="PTHR14614:SF162">
    <property type="entry name" value="EXPRESSED PROTEIN"/>
    <property type="match status" value="1"/>
</dbReference>
<sequence length="239" mass="25709">MRILPAHATKNNPLLLYPVPPPLTQTLQLTQNSLAATTTGATLWLGAQVLTAYLYTLYTPSSASNKLALDLGAGIGLASLALGALGFEVTATDVAELAGPGGLLRGNIESPKNSTAGRVSVRELDWFQPPPREELLVGGKEFDVVMTADTIYAPELVVPLFETITRFAGAKTQVWIALEVRDEELIRGALKTAQEMGFGVKKIQQGKLKKAMAAARIEWGAEDWAGVEVWKLNVGKRKE</sequence>
<dbReference type="CDD" id="cd02440">
    <property type="entry name" value="AdoMet_MTases"/>
    <property type="match status" value="1"/>
</dbReference>
<dbReference type="Gene3D" id="3.40.50.150">
    <property type="entry name" value="Vaccinia Virus protein VP39"/>
    <property type="match status" value="1"/>
</dbReference>
<dbReference type="SUPFAM" id="SSF53335">
    <property type="entry name" value="S-adenosyl-L-methionine-dependent methyltransferases"/>
    <property type="match status" value="1"/>
</dbReference>
<dbReference type="AlphaFoldDB" id="U4LV93"/>
<gene>
    <name evidence="1" type="ORF">PCON_12963</name>
</gene>
<evidence type="ECO:0000313" key="1">
    <source>
        <dbReference type="EMBL" id="CCX32331.1"/>
    </source>
</evidence>
<dbReference type="Pfam" id="PF10294">
    <property type="entry name" value="Methyltransf_16"/>
    <property type="match status" value="1"/>
</dbReference>
<proteinExistence type="predicted"/>
<name>U4LV93_PYROM</name>
<dbReference type="STRING" id="1076935.U4LV93"/>
<dbReference type="GO" id="GO:0005634">
    <property type="term" value="C:nucleus"/>
    <property type="evidence" value="ECO:0007669"/>
    <property type="project" value="TreeGrafter"/>
</dbReference>
<dbReference type="Proteomes" id="UP000018144">
    <property type="component" value="Unassembled WGS sequence"/>
</dbReference>
<dbReference type="OrthoDB" id="5425989at2759"/>
<organism evidence="1 2">
    <name type="scientific">Pyronema omphalodes (strain CBS 100304)</name>
    <name type="common">Pyronema confluens</name>
    <dbReference type="NCBI Taxonomy" id="1076935"/>
    <lineage>
        <taxon>Eukaryota</taxon>
        <taxon>Fungi</taxon>
        <taxon>Dikarya</taxon>
        <taxon>Ascomycota</taxon>
        <taxon>Pezizomycotina</taxon>
        <taxon>Pezizomycetes</taxon>
        <taxon>Pezizales</taxon>
        <taxon>Pyronemataceae</taxon>
        <taxon>Pyronema</taxon>
    </lineage>
</organism>
<dbReference type="InterPro" id="IPR019410">
    <property type="entry name" value="Methyltransf_16"/>
</dbReference>
<evidence type="ECO:0000313" key="2">
    <source>
        <dbReference type="Proteomes" id="UP000018144"/>
    </source>
</evidence>
<protein>
    <submittedName>
        <fullName evidence="1">Similar to Protein FAM86B2 acc. no. P0C5J1</fullName>
    </submittedName>
</protein>
<dbReference type="GO" id="GO:0008757">
    <property type="term" value="F:S-adenosylmethionine-dependent methyltransferase activity"/>
    <property type="evidence" value="ECO:0007669"/>
    <property type="project" value="UniProtKB-ARBA"/>
</dbReference>
<reference evidence="1 2" key="1">
    <citation type="journal article" date="2013" name="PLoS Genet.">
        <title>The genome and development-dependent transcriptomes of Pyronema confluens: a window into fungal evolution.</title>
        <authorList>
            <person name="Traeger S."/>
            <person name="Altegoer F."/>
            <person name="Freitag M."/>
            <person name="Gabaldon T."/>
            <person name="Kempken F."/>
            <person name="Kumar A."/>
            <person name="Marcet-Houben M."/>
            <person name="Poggeler S."/>
            <person name="Stajich J.E."/>
            <person name="Nowrousian M."/>
        </authorList>
    </citation>
    <scope>NUCLEOTIDE SEQUENCE [LARGE SCALE GENOMIC DNA]</scope>
    <source>
        <strain evidence="2">CBS 100304</strain>
        <tissue evidence="1">Vegetative mycelium</tissue>
    </source>
</reference>
<dbReference type="InterPro" id="IPR029063">
    <property type="entry name" value="SAM-dependent_MTases_sf"/>
</dbReference>